<keyword evidence="1" id="KW-0472">Membrane</keyword>
<organism evidence="2 3">
    <name type="scientific">Nocardiopsis aegyptia</name>
    <dbReference type="NCBI Taxonomy" id="220378"/>
    <lineage>
        <taxon>Bacteria</taxon>
        <taxon>Bacillati</taxon>
        <taxon>Actinomycetota</taxon>
        <taxon>Actinomycetes</taxon>
        <taxon>Streptosporangiales</taxon>
        <taxon>Nocardiopsidaceae</taxon>
        <taxon>Nocardiopsis</taxon>
    </lineage>
</organism>
<sequence length="70" mass="7348">MKSLTRLWVAFSTYVSPQPKKTDTGATMLEYAAIVILVAAVAVAIYALDLSTSISDAIGSSVTEILQGTP</sequence>
<protein>
    <submittedName>
        <fullName evidence="2">Flp pilus assembly pilin Flp</fullName>
    </submittedName>
</protein>
<comment type="caution">
    <text evidence="2">The sequence shown here is derived from an EMBL/GenBank/DDBJ whole genome shotgun (WGS) entry which is preliminary data.</text>
</comment>
<name>A0A7Z0J9H8_9ACTN</name>
<dbReference type="Proteomes" id="UP000572051">
    <property type="component" value="Unassembled WGS sequence"/>
</dbReference>
<proteinExistence type="predicted"/>
<evidence type="ECO:0000256" key="1">
    <source>
        <dbReference type="SAM" id="Phobius"/>
    </source>
</evidence>
<keyword evidence="1" id="KW-1133">Transmembrane helix</keyword>
<keyword evidence="1" id="KW-0812">Transmembrane</keyword>
<dbReference type="EMBL" id="JACCFS010000001">
    <property type="protein sequence ID" value="NYJ33722.1"/>
    <property type="molecule type" value="Genomic_DNA"/>
</dbReference>
<gene>
    <name evidence="2" type="ORF">HNR10_001603</name>
</gene>
<accession>A0A7Z0J9H8</accession>
<dbReference type="AlphaFoldDB" id="A0A7Z0J9H8"/>
<feature type="transmembrane region" description="Helical" evidence="1">
    <location>
        <begin position="27"/>
        <end position="48"/>
    </location>
</feature>
<evidence type="ECO:0000313" key="2">
    <source>
        <dbReference type="EMBL" id="NYJ33722.1"/>
    </source>
</evidence>
<reference evidence="2 3" key="1">
    <citation type="submission" date="2020-07" db="EMBL/GenBank/DDBJ databases">
        <title>Sequencing the genomes of 1000 actinobacteria strains.</title>
        <authorList>
            <person name="Klenk H.-P."/>
        </authorList>
    </citation>
    <scope>NUCLEOTIDE SEQUENCE [LARGE SCALE GENOMIC DNA]</scope>
    <source>
        <strain evidence="2 3">DSM 44442</strain>
    </source>
</reference>
<dbReference type="RefSeq" id="WP_179822056.1">
    <property type="nucleotide sequence ID" value="NZ_JACCFS010000001.1"/>
</dbReference>
<evidence type="ECO:0000313" key="3">
    <source>
        <dbReference type="Proteomes" id="UP000572051"/>
    </source>
</evidence>
<keyword evidence="3" id="KW-1185">Reference proteome</keyword>